<reference evidence="4" key="1">
    <citation type="journal article" date="2017" name="Genome Announc.">
        <title>High-Quality Whole-Genome Sequences of the Oligo-Mouse-Microbiota Bacterial Community.</title>
        <authorList>
            <person name="Garzetti D."/>
            <person name="Brugiroux S."/>
            <person name="Bunk B."/>
            <person name="Pukall R."/>
            <person name="McCoy K.D."/>
            <person name="Macpherson A.J."/>
            <person name="Stecher B."/>
        </authorList>
    </citation>
    <scope>NUCLEOTIDE SEQUENCE</scope>
    <source>
        <strain evidence="4">KB18</strain>
    </source>
</reference>
<evidence type="ECO:0000313" key="4">
    <source>
        <dbReference type="EMBL" id="ASB41744.1"/>
    </source>
</evidence>
<accession>A0A1Z2XTG0</accession>
<protein>
    <submittedName>
        <fullName evidence="5">Tyrosine-type recombinase/integrase</fullName>
    </submittedName>
</protein>
<evidence type="ECO:0000313" key="6">
    <source>
        <dbReference type="Proteomes" id="UP000196710"/>
    </source>
</evidence>
<dbReference type="SUPFAM" id="SSF56349">
    <property type="entry name" value="DNA breaking-rejoining enzymes"/>
    <property type="match status" value="1"/>
</dbReference>
<dbReference type="GO" id="GO:0006310">
    <property type="term" value="P:DNA recombination"/>
    <property type="evidence" value="ECO:0007669"/>
    <property type="project" value="UniProtKB-KW"/>
</dbReference>
<evidence type="ECO:0000256" key="1">
    <source>
        <dbReference type="ARBA" id="ARBA00023172"/>
    </source>
</evidence>
<organism evidence="5 7">
    <name type="scientific">Acutalibacter muris</name>
    <dbReference type="NCBI Taxonomy" id="1796620"/>
    <lineage>
        <taxon>Bacteria</taxon>
        <taxon>Bacillati</taxon>
        <taxon>Bacillota</taxon>
        <taxon>Clostridia</taxon>
        <taxon>Eubacteriales</taxon>
        <taxon>Acutalibacteraceae</taxon>
        <taxon>Acutalibacter</taxon>
    </lineage>
</organism>
<evidence type="ECO:0000259" key="3">
    <source>
        <dbReference type="PROSITE" id="PS51898"/>
    </source>
</evidence>
<dbReference type="InterPro" id="IPR011010">
    <property type="entry name" value="DNA_brk_join_enz"/>
</dbReference>
<dbReference type="KEGG" id="amur:ADH66_14390"/>
<keyword evidence="1" id="KW-0233">DNA recombination</keyword>
<feature type="compositionally biased region" description="Basic residues" evidence="2">
    <location>
        <begin position="64"/>
        <end position="77"/>
    </location>
</feature>
<sequence>MGIDLKTAQYLLGHTTIQMTANIYTHIEKEDAAASVIQLERYLSGGSQAGGDFLKSSQRGKLGGSRKKKNPQKPHSF</sequence>
<dbReference type="Proteomes" id="UP000596035">
    <property type="component" value="Chromosome"/>
</dbReference>
<feature type="domain" description="Tyr recombinase" evidence="3">
    <location>
        <begin position="1"/>
        <end position="37"/>
    </location>
</feature>
<dbReference type="InterPro" id="IPR013762">
    <property type="entry name" value="Integrase-like_cat_sf"/>
</dbReference>
<evidence type="ECO:0000313" key="7">
    <source>
        <dbReference type="Proteomes" id="UP000596035"/>
    </source>
</evidence>
<evidence type="ECO:0000313" key="5">
    <source>
        <dbReference type="EMBL" id="QQR31010.1"/>
    </source>
</evidence>
<name>A0A1Z2XTG0_9FIRM</name>
<dbReference type="GO" id="GO:0015074">
    <property type="term" value="P:DNA integration"/>
    <property type="evidence" value="ECO:0007669"/>
    <property type="project" value="InterPro"/>
</dbReference>
<gene>
    <name evidence="4" type="ORF">ADH66_14390</name>
    <name evidence="5" type="ORF">I5Q82_04765</name>
</gene>
<reference evidence="5 7" key="3">
    <citation type="submission" date="2020-11" db="EMBL/GenBank/DDBJ databases">
        <title>Closed and high quality bacterial genomes of the OMM12 community.</title>
        <authorList>
            <person name="Marbouty M."/>
            <person name="Lamy-Besnier Q."/>
            <person name="Debarbieux L."/>
            <person name="Koszul R."/>
        </authorList>
    </citation>
    <scope>NUCLEOTIDE SEQUENCE [LARGE SCALE GENOMIC DNA]</scope>
    <source>
        <strain evidence="5 7">KB18</strain>
    </source>
</reference>
<proteinExistence type="predicted"/>
<dbReference type="RefSeq" id="WP_084384456.1">
    <property type="nucleotide sequence ID" value="NZ_CP065321.1"/>
</dbReference>
<dbReference type="InterPro" id="IPR002104">
    <property type="entry name" value="Integrase_catalytic"/>
</dbReference>
<dbReference type="Proteomes" id="UP000196710">
    <property type="component" value="Chromosome"/>
</dbReference>
<reference evidence="6" key="2">
    <citation type="submission" date="2017-05" db="EMBL/GenBank/DDBJ databases">
        <title>Improved OligoMM genomes.</title>
        <authorList>
            <person name="Garzetti D."/>
        </authorList>
    </citation>
    <scope>NUCLEOTIDE SEQUENCE [LARGE SCALE GENOMIC DNA]</scope>
    <source>
        <strain evidence="6">KB18</strain>
    </source>
</reference>
<dbReference type="GO" id="GO:0003677">
    <property type="term" value="F:DNA binding"/>
    <property type="evidence" value="ECO:0007669"/>
    <property type="project" value="InterPro"/>
</dbReference>
<dbReference type="AlphaFoldDB" id="A0A1Z2XTG0"/>
<dbReference type="Gene3D" id="1.10.443.10">
    <property type="entry name" value="Intergrase catalytic core"/>
    <property type="match status" value="1"/>
</dbReference>
<keyword evidence="6" id="KW-1185">Reference proteome</keyword>
<dbReference type="EMBL" id="CP021422">
    <property type="protein sequence ID" value="ASB41744.1"/>
    <property type="molecule type" value="Genomic_DNA"/>
</dbReference>
<evidence type="ECO:0000256" key="2">
    <source>
        <dbReference type="SAM" id="MobiDB-lite"/>
    </source>
</evidence>
<dbReference type="EMBL" id="CP065321">
    <property type="protein sequence ID" value="QQR31010.1"/>
    <property type="molecule type" value="Genomic_DNA"/>
</dbReference>
<dbReference type="PROSITE" id="PS51898">
    <property type="entry name" value="TYR_RECOMBINASE"/>
    <property type="match status" value="1"/>
</dbReference>
<feature type="region of interest" description="Disordered" evidence="2">
    <location>
        <begin position="46"/>
        <end position="77"/>
    </location>
</feature>